<dbReference type="Proteomes" id="UP001206128">
    <property type="component" value="Unassembled WGS sequence"/>
</dbReference>
<dbReference type="RefSeq" id="WP_253776451.1">
    <property type="nucleotide sequence ID" value="NZ_JAMTCK010000014.1"/>
</dbReference>
<sequence length="258" mass="27648">MARRAGPDASRWTRRYRPAWHASARLICLPPAGSAADFFFPLVQSMPSTVDMVAIQYPGRQDRDTEPCVADLGALADQVAGAVTELADLPVALFGHGMGATLGFEVAVRLERDDVTPLGLFASGSRAPSEPRAVPLHQCDDDTLLAEITALAGVETQAGADAAIPRAALPVLRGDYRAAETYRPAPHTRVRCPILALIGDSDPTTTVDHARAWQRHTTARFDLHVFYGGHCYLNSCTATVVNTVSEHIAANLAGERGR</sequence>
<dbReference type="InterPro" id="IPR020802">
    <property type="entry name" value="TesA-like"/>
</dbReference>
<dbReference type="PANTHER" id="PTHR11487:SF0">
    <property type="entry name" value="S-ACYL FATTY ACID SYNTHASE THIOESTERASE, MEDIUM CHAIN"/>
    <property type="match status" value="1"/>
</dbReference>
<dbReference type="Pfam" id="PF00975">
    <property type="entry name" value="Thioesterase"/>
    <property type="match status" value="1"/>
</dbReference>
<evidence type="ECO:0000256" key="1">
    <source>
        <dbReference type="ARBA" id="ARBA00007169"/>
    </source>
</evidence>
<evidence type="ECO:0000259" key="3">
    <source>
        <dbReference type="SMART" id="SM00824"/>
    </source>
</evidence>
<proteinExistence type="inferred from homology"/>
<keyword evidence="2" id="KW-0378">Hydrolase</keyword>
<dbReference type="AlphaFoldDB" id="A0AAE3GJP8"/>
<comment type="similarity">
    <text evidence="1">Belongs to the thioesterase family.</text>
</comment>
<gene>
    <name evidence="4" type="ORF">LX83_005397</name>
</gene>
<evidence type="ECO:0000313" key="4">
    <source>
        <dbReference type="EMBL" id="MCP2168519.1"/>
    </source>
</evidence>
<dbReference type="SUPFAM" id="SSF53474">
    <property type="entry name" value="alpha/beta-Hydrolases"/>
    <property type="match status" value="1"/>
</dbReference>
<dbReference type="Gene3D" id="3.40.50.1820">
    <property type="entry name" value="alpha/beta hydrolase"/>
    <property type="match status" value="1"/>
</dbReference>
<feature type="domain" description="Thioesterase TesA-like" evidence="3">
    <location>
        <begin position="27"/>
        <end position="248"/>
    </location>
</feature>
<dbReference type="GO" id="GO:0008610">
    <property type="term" value="P:lipid biosynthetic process"/>
    <property type="evidence" value="ECO:0007669"/>
    <property type="project" value="TreeGrafter"/>
</dbReference>
<dbReference type="SMART" id="SM00824">
    <property type="entry name" value="PKS_TE"/>
    <property type="match status" value="1"/>
</dbReference>
<organism evidence="4 5">
    <name type="scientific">Goodfellowiella coeruleoviolacea</name>
    <dbReference type="NCBI Taxonomy" id="334858"/>
    <lineage>
        <taxon>Bacteria</taxon>
        <taxon>Bacillati</taxon>
        <taxon>Actinomycetota</taxon>
        <taxon>Actinomycetes</taxon>
        <taxon>Pseudonocardiales</taxon>
        <taxon>Pseudonocardiaceae</taxon>
        <taxon>Goodfellowiella</taxon>
    </lineage>
</organism>
<dbReference type="InterPro" id="IPR029058">
    <property type="entry name" value="AB_hydrolase_fold"/>
</dbReference>
<dbReference type="PANTHER" id="PTHR11487">
    <property type="entry name" value="THIOESTERASE"/>
    <property type="match status" value="1"/>
</dbReference>
<evidence type="ECO:0000313" key="5">
    <source>
        <dbReference type="Proteomes" id="UP001206128"/>
    </source>
</evidence>
<accession>A0AAE3GJP8</accession>
<dbReference type="GO" id="GO:0016787">
    <property type="term" value="F:hydrolase activity"/>
    <property type="evidence" value="ECO:0007669"/>
    <property type="project" value="UniProtKB-KW"/>
</dbReference>
<comment type="caution">
    <text evidence="4">The sequence shown here is derived from an EMBL/GenBank/DDBJ whole genome shotgun (WGS) entry which is preliminary data.</text>
</comment>
<evidence type="ECO:0000256" key="2">
    <source>
        <dbReference type="ARBA" id="ARBA00022801"/>
    </source>
</evidence>
<reference evidence="4" key="1">
    <citation type="submission" date="2022-06" db="EMBL/GenBank/DDBJ databases">
        <title>Genomic Encyclopedia of Archaeal and Bacterial Type Strains, Phase II (KMG-II): from individual species to whole genera.</title>
        <authorList>
            <person name="Goeker M."/>
        </authorList>
    </citation>
    <scope>NUCLEOTIDE SEQUENCE</scope>
    <source>
        <strain evidence="4">DSM 43935</strain>
    </source>
</reference>
<dbReference type="InterPro" id="IPR001031">
    <property type="entry name" value="Thioesterase"/>
</dbReference>
<dbReference type="InterPro" id="IPR012223">
    <property type="entry name" value="TEII"/>
</dbReference>
<dbReference type="EMBL" id="JAMTCK010000014">
    <property type="protein sequence ID" value="MCP2168519.1"/>
    <property type="molecule type" value="Genomic_DNA"/>
</dbReference>
<protein>
    <submittedName>
        <fullName evidence="4">Surfactin synthase thioesterase subunit</fullName>
    </submittedName>
</protein>
<name>A0AAE3GJP8_9PSEU</name>
<keyword evidence="5" id="KW-1185">Reference proteome</keyword>